<dbReference type="SUPFAM" id="SSF55031">
    <property type="entry name" value="Bacterial exopeptidase dimerisation domain"/>
    <property type="match status" value="1"/>
</dbReference>
<evidence type="ECO:0000256" key="2">
    <source>
        <dbReference type="ARBA" id="ARBA00022801"/>
    </source>
</evidence>
<evidence type="ECO:0000313" key="5">
    <source>
        <dbReference type="EMBL" id="MRG94970.1"/>
    </source>
</evidence>
<dbReference type="InterPro" id="IPR011650">
    <property type="entry name" value="Peptidase_M20_dimer"/>
</dbReference>
<evidence type="ECO:0000256" key="1">
    <source>
        <dbReference type="ARBA" id="ARBA00022723"/>
    </source>
</evidence>
<dbReference type="InterPro" id="IPR017150">
    <property type="entry name" value="Pept_M20_glutamate_carboxypep"/>
</dbReference>
<dbReference type="Gene3D" id="3.40.630.10">
    <property type="entry name" value="Zn peptidases"/>
    <property type="match status" value="1"/>
</dbReference>
<dbReference type="SUPFAM" id="SSF53187">
    <property type="entry name" value="Zn-dependent exopeptidases"/>
    <property type="match status" value="1"/>
</dbReference>
<proteinExistence type="predicted"/>
<name>A0A6N7PX18_9BACT</name>
<keyword evidence="6" id="KW-1185">Reference proteome</keyword>
<dbReference type="OrthoDB" id="9809784at2"/>
<feature type="domain" description="Peptidase M20 dimerisation" evidence="4">
    <location>
        <begin position="185"/>
        <end position="284"/>
    </location>
</feature>
<dbReference type="PIRSF" id="PIRSF037238">
    <property type="entry name" value="Carboxypeptidase_G2"/>
    <property type="match status" value="1"/>
</dbReference>
<evidence type="ECO:0000256" key="3">
    <source>
        <dbReference type="PIRSR" id="PIRSR037238-1"/>
    </source>
</evidence>
<dbReference type="GO" id="GO:0016787">
    <property type="term" value="F:hydrolase activity"/>
    <property type="evidence" value="ECO:0007669"/>
    <property type="project" value="UniProtKB-KW"/>
</dbReference>
<dbReference type="AlphaFoldDB" id="A0A6N7PX18"/>
<dbReference type="Gene3D" id="3.30.70.360">
    <property type="match status" value="1"/>
</dbReference>
<sequence>MIEAAKAYLRDREEAALVLLEALVRENSFTDEPAGGARVGERLAAELRGIEGVSSVRVRESARYAPHLVARTAAAESSAAGCVAIVGHLDTVFPPGTFEGFRREGPLAHGPGVLDMKGGLVVILEALRALAHVQVLAEVPIRVVIVSDEEVGSPEGKHVIAEELAGASAALVFEAGRAKDLVITSRKGTGSARVVATGKSAHAGNAHADGANAIWALARFVERAQRLTEYGRGVTVNVGTIRGGTSKNTVPDRAECELDFRYERRADGEALFAALVEAAKEAAIAGTTVTVTGGIGRPSLERTAASVALYEAYAACARAAGLGAGEAPLVGGGSDAATTGALGIPSIDGLGPRGSGFHTHEERIEVATLVPKAEALVRFLLGHAPG</sequence>
<dbReference type="GO" id="GO:0046872">
    <property type="term" value="F:metal ion binding"/>
    <property type="evidence" value="ECO:0007669"/>
    <property type="project" value="UniProtKB-KW"/>
</dbReference>
<dbReference type="PANTHER" id="PTHR43808">
    <property type="entry name" value="ACETYLORNITHINE DEACETYLASE"/>
    <property type="match status" value="1"/>
</dbReference>
<dbReference type="InterPro" id="IPR036264">
    <property type="entry name" value="Bact_exopeptidase_dim_dom"/>
</dbReference>
<evidence type="ECO:0000259" key="4">
    <source>
        <dbReference type="Pfam" id="PF07687"/>
    </source>
</evidence>
<dbReference type="RefSeq" id="WP_153821757.1">
    <property type="nucleotide sequence ID" value="NZ_WJIE01000006.1"/>
</dbReference>
<reference evidence="5 6" key="1">
    <citation type="submission" date="2019-10" db="EMBL/GenBank/DDBJ databases">
        <title>A soil myxobacterium in the family Polyangiaceae.</title>
        <authorList>
            <person name="Li Y."/>
            <person name="Wang J."/>
        </authorList>
    </citation>
    <scope>NUCLEOTIDE SEQUENCE [LARGE SCALE GENOMIC DNA]</scope>
    <source>
        <strain evidence="5 6">DSM 14734</strain>
    </source>
</reference>
<keyword evidence="1" id="KW-0479">Metal-binding</keyword>
<feature type="active site" evidence="3">
    <location>
        <position position="90"/>
    </location>
</feature>
<organism evidence="5 6">
    <name type="scientific">Polyangium spumosum</name>
    <dbReference type="NCBI Taxonomy" id="889282"/>
    <lineage>
        <taxon>Bacteria</taxon>
        <taxon>Pseudomonadati</taxon>
        <taxon>Myxococcota</taxon>
        <taxon>Polyangia</taxon>
        <taxon>Polyangiales</taxon>
        <taxon>Polyangiaceae</taxon>
        <taxon>Polyangium</taxon>
    </lineage>
</organism>
<dbReference type="PANTHER" id="PTHR43808:SF9">
    <property type="entry name" value="BLL0789 PROTEIN"/>
    <property type="match status" value="1"/>
</dbReference>
<dbReference type="Pfam" id="PF07687">
    <property type="entry name" value="M20_dimer"/>
    <property type="match status" value="1"/>
</dbReference>
<protein>
    <submittedName>
        <fullName evidence="5">M20/M25/M40 family metallo-hydrolase</fullName>
    </submittedName>
</protein>
<comment type="caution">
    <text evidence="5">The sequence shown here is derived from an EMBL/GenBank/DDBJ whole genome shotgun (WGS) entry which is preliminary data.</text>
</comment>
<gene>
    <name evidence="5" type="ORF">GF068_24055</name>
</gene>
<accession>A0A6N7PX18</accession>
<dbReference type="Proteomes" id="UP000440224">
    <property type="component" value="Unassembled WGS sequence"/>
</dbReference>
<evidence type="ECO:0000313" key="6">
    <source>
        <dbReference type="Proteomes" id="UP000440224"/>
    </source>
</evidence>
<dbReference type="InterPro" id="IPR002933">
    <property type="entry name" value="Peptidase_M20"/>
</dbReference>
<feature type="active site" description="Proton acceptor" evidence="3">
    <location>
        <position position="149"/>
    </location>
</feature>
<dbReference type="EMBL" id="WJIE01000006">
    <property type="protein sequence ID" value="MRG94970.1"/>
    <property type="molecule type" value="Genomic_DNA"/>
</dbReference>
<keyword evidence="2 5" id="KW-0378">Hydrolase</keyword>
<dbReference type="Pfam" id="PF01546">
    <property type="entry name" value="Peptidase_M20"/>
    <property type="match status" value="1"/>
</dbReference>
<dbReference type="InterPro" id="IPR050072">
    <property type="entry name" value="Peptidase_M20A"/>
</dbReference>